<accession>A0AA42CH63</accession>
<evidence type="ECO:0000313" key="4">
    <source>
        <dbReference type="Proteomes" id="UP001165667"/>
    </source>
</evidence>
<feature type="signal peptide" evidence="1">
    <location>
        <begin position="1"/>
        <end position="18"/>
    </location>
</feature>
<sequence>MALFGIMALCATVSMAQAAEPVTVMTLIDAIPDQFVPQNEEKAQALLKQMNSDTQGEPGLVSFTILRETVHPNHFALLELWKSEGDFAKHLEAVHTRKFRNDLQPLIGSPYDTIVTTAMQ</sequence>
<organism evidence="3 4">
    <name type="scientific">Lichenifustis flavocetrariae</name>
    <dbReference type="NCBI Taxonomy" id="2949735"/>
    <lineage>
        <taxon>Bacteria</taxon>
        <taxon>Pseudomonadati</taxon>
        <taxon>Pseudomonadota</taxon>
        <taxon>Alphaproteobacteria</taxon>
        <taxon>Hyphomicrobiales</taxon>
        <taxon>Lichenihabitantaceae</taxon>
        <taxon>Lichenifustis</taxon>
    </lineage>
</organism>
<dbReference type="PROSITE" id="PS51725">
    <property type="entry name" value="ABM"/>
    <property type="match status" value="1"/>
</dbReference>
<comment type="caution">
    <text evidence="3">The sequence shown here is derived from an EMBL/GenBank/DDBJ whole genome shotgun (WGS) entry which is preliminary data.</text>
</comment>
<dbReference type="Proteomes" id="UP001165667">
    <property type="component" value="Unassembled WGS sequence"/>
</dbReference>
<dbReference type="InterPro" id="IPR007138">
    <property type="entry name" value="ABM_dom"/>
</dbReference>
<keyword evidence="3" id="KW-0503">Monooxygenase</keyword>
<keyword evidence="3" id="KW-0560">Oxidoreductase</keyword>
<proteinExistence type="predicted"/>
<reference evidence="3" key="1">
    <citation type="submission" date="2022-05" db="EMBL/GenBank/DDBJ databases">
        <authorList>
            <person name="Pankratov T."/>
        </authorList>
    </citation>
    <scope>NUCLEOTIDE SEQUENCE</scope>
    <source>
        <strain evidence="3">BP6-180914</strain>
    </source>
</reference>
<name>A0AA42CH63_9HYPH</name>
<dbReference type="Gene3D" id="3.30.70.100">
    <property type="match status" value="1"/>
</dbReference>
<gene>
    <name evidence="3" type="ORF">M8523_02815</name>
</gene>
<feature type="chain" id="PRO_5041351853" evidence="1">
    <location>
        <begin position="19"/>
        <end position="120"/>
    </location>
</feature>
<feature type="domain" description="ABM" evidence="2">
    <location>
        <begin position="22"/>
        <end position="115"/>
    </location>
</feature>
<protein>
    <submittedName>
        <fullName evidence="3">Antibiotic biosynthesis monooxygenase</fullName>
    </submittedName>
</protein>
<dbReference type="RefSeq" id="WP_282583285.1">
    <property type="nucleotide sequence ID" value="NZ_JAMOIM010000001.1"/>
</dbReference>
<dbReference type="SUPFAM" id="SSF54909">
    <property type="entry name" value="Dimeric alpha+beta barrel"/>
    <property type="match status" value="1"/>
</dbReference>
<dbReference type="GO" id="GO:0004497">
    <property type="term" value="F:monooxygenase activity"/>
    <property type="evidence" value="ECO:0007669"/>
    <property type="project" value="UniProtKB-KW"/>
</dbReference>
<evidence type="ECO:0000259" key="2">
    <source>
        <dbReference type="PROSITE" id="PS51725"/>
    </source>
</evidence>
<evidence type="ECO:0000313" key="3">
    <source>
        <dbReference type="EMBL" id="MCW6506949.1"/>
    </source>
</evidence>
<dbReference type="Pfam" id="PF03992">
    <property type="entry name" value="ABM"/>
    <property type="match status" value="1"/>
</dbReference>
<dbReference type="InterPro" id="IPR011008">
    <property type="entry name" value="Dimeric_a/b-barrel"/>
</dbReference>
<dbReference type="EMBL" id="JAMOIM010000001">
    <property type="protein sequence ID" value="MCW6506949.1"/>
    <property type="molecule type" value="Genomic_DNA"/>
</dbReference>
<keyword evidence="1" id="KW-0732">Signal</keyword>
<dbReference type="AlphaFoldDB" id="A0AA42CH63"/>
<evidence type="ECO:0000256" key="1">
    <source>
        <dbReference type="SAM" id="SignalP"/>
    </source>
</evidence>
<keyword evidence="4" id="KW-1185">Reference proteome</keyword>